<evidence type="ECO:0000259" key="6">
    <source>
        <dbReference type="Pfam" id="PF16177"/>
    </source>
</evidence>
<dbReference type="InterPro" id="IPR000873">
    <property type="entry name" value="AMP-dep_synth/lig_dom"/>
</dbReference>
<dbReference type="PANTHER" id="PTHR42921:SF1">
    <property type="entry name" value="ACETOACETYL-COA SYNTHETASE"/>
    <property type="match status" value="1"/>
</dbReference>
<evidence type="ECO:0000313" key="8">
    <source>
        <dbReference type="Proteomes" id="UP000221168"/>
    </source>
</evidence>
<dbReference type="Gene3D" id="3.30.300.30">
    <property type="match status" value="1"/>
</dbReference>
<dbReference type="GO" id="GO:0005524">
    <property type="term" value="F:ATP binding"/>
    <property type="evidence" value="ECO:0007669"/>
    <property type="project" value="UniProtKB-KW"/>
</dbReference>
<feature type="domain" description="AMP-dependent synthetase/ligase" evidence="5">
    <location>
        <begin position="120"/>
        <end position="484"/>
    </location>
</feature>
<accession>A0A2G1QSB4</accession>
<comment type="similarity">
    <text evidence="1">Belongs to the ATP-dependent AMP-binding enzyme family.</text>
</comment>
<dbReference type="PROSITE" id="PS00455">
    <property type="entry name" value="AMP_BINDING"/>
    <property type="match status" value="1"/>
</dbReference>
<evidence type="ECO:0000256" key="1">
    <source>
        <dbReference type="ARBA" id="ARBA00006432"/>
    </source>
</evidence>
<evidence type="ECO:0000313" key="7">
    <source>
        <dbReference type="EMBL" id="PHP68382.1"/>
    </source>
</evidence>
<dbReference type="NCBIfam" id="TIGR01217">
    <property type="entry name" value="ac_ac_CoA_syn"/>
    <property type="match status" value="1"/>
</dbReference>
<keyword evidence="2 7" id="KW-0436">Ligase</keyword>
<dbReference type="AlphaFoldDB" id="A0A2G1QSB4"/>
<dbReference type="InterPro" id="IPR005914">
    <property type="entry name" value="Acac_CoA_synth"/>
</dbReference>
<dbReference type="InterPro" id="IPR045851">
    <property type="entry name" value="AMP-bd_C_sf"/>
</dbReference>
<evidence type="ECO:0000256" key="2">
    <source>
        <dbReference type="ARBA" id="ARBA00022598"/>
    </source>
</evidence>
<keyword evidence="3" id="KW-0547">Nucleotide-binding</keyword>
<dbReference type="SUPFAM" id="SSF56801">
    <property type="entry name" value="Acetyl-CoA synthetase-like"/>
    <property type="match status" value="1"/>
</dbReference>
<dbReference type="GO" id="GO:0030729">
    <property type="term" value="F:acetoacetate-CoA ligase activity"/>
    <property type="evidence" value="ECO:0007669"/>
    <property type="project" value="InterPro"/>
</dbReference>
<organism evidence="7 8">
    <name type="scientific">Zhengella mangrovi</name>
    <dbReference type="NCBI Taxonomy" id="1982044"/>
    <lineage>
        <taxon>Bacteria</taxon>
        <taxon>Pseudomonadati</taxon>
        <taxon>Pseudomonadota</taxon>
        <taxon>Alphaproteobacteria</taxon>
        <taxon>Hyphomicrobiales</taxon>
        <taxon>Notoacmeibacteraceae</taxon>
        <taxon>Zhengella</taxon>
    </lineage>
</organism>
<evidence type="ECO:0000256" key="4">
    <source>
        <dbReference type="ARBA" id="ARBA00022840"/>
    </source>
</evidence>
<evidence type="ECO:0000256" key="3">
    <source>
        <dbReference type="ARBA" id="ARBA00022741"/>
    </source>
</evidence>
<dbReference type="PANTHER" id="PTHR42921">
    <property type="entry name" value="ACETOACETYL-COA SYNTHETASE"/>
    <property type="match status" value="1"/>
</dbReference>
<reference evidence="7 8" key="1">
    <citation type="submission" date="2017-10" db="EMBL/GenBank/DDBJ databases">
        <title>Sedimentibacterium mangrovi gen. nov., sp. nov., a novel member of family Phyllobacteriacea isolated from mangrove sediment.</title>
        <authorList>
            <person name="Liao H."/>
            <person name="Tian Y."/>
        </authorList>
    </citation>
    <scope>NUCLEOTIDE SEQUENCE [LARGE SCALE GENOMIC DNA]</scope>
    <source>
        <strain evidence="7 8">X9-2-2</strain>
    </source>
</reference>
<dbReference type="EMBL" id="PDVP01000002">
    <property type="protein sequence ID" value="PHP68382.1"/>
    <property type="molecule type" value="Genomic_DNA"/>
</dbReference>
<feature type="domain" description="Acetyl-coenzyme A synthetase N-terminal" evidence="6">
    <location>
        <begin position="43"/>
        <end position="98"/>
    </location>
</feature>
<dbReference type="Pfam" id="PF16177">
    <property type="entry name" value="ACAS_N"/>
    <property type="match status" value="1"/>
</dbReference>
<dbReference type="RefSeq" id="WP_099305204.1">
    <property type="nucleotide sequence ID" value="NZ_PDVP01000002.1"/>
</dbReference>
<dbReference type="InterPro" id="IPR020845">
    <property type="entry name" value="AMP-binding_CS"/>
</dbReference>
<sequence length="669" mass="74135">MTAPRVVKEGEILWEASAQRREAAEITAFMTWLKGRGHAFDTYMDLWKWSVEDIAGFWQAVWDWFEIIHDGGIESVVTDDPMPRTRWFTGTRLNYAEHVLRHEGEAADGEIMIDHSSELREPASMTWAEVGAAVRKLATRFRAMGLEPGDRVVAYMPNLPETVIAMLAATAIGATWSSAAPEFGAQTVIDRFSQIEPKLVLAVNGYRYGGKDYDRTGDLEKILSRLPTAETLVVLDYLPGAGRPAFASTTLGWDDMMDGPEVARDAFEFTRVASDHPLWVLFSSGTTGLPKPIVQGHHGIVVEHCKSAAFHLDVPRGGAYFCYSTTGWMVWNTLMIGPLMRGRAVLYDGHPTWPDAGALWRIMERSRVTSFGVSPTFMQIVRAQGVRPREDFDITSLKSMFLTGSPSTPEILAWIQDAVGADLYATSQSGGTEVCSGLLAGSVLLPARAGEIQCPALGCDAAAFDEDGRPVVGEVGELVVRKPMPSMPLFFWGDEDFARYTDSYFDVYPGIWRHGDRVRFTETGGSYVLGRSDATLNRFGVRIGSAEIYRTIETFPEIAESLIVCIEEEGGGYYMPLFLQMAPGKAFSGDLQKEIVRRLRSERSPRHVPDEIVVAPEIPMTLTGKKMEVPVRKLLLGERLHKVASKDATRNPAALDWFADFASARRNRG</sequence>
<dbReference type="Pfam" id="PF00501">
    <property type="entry name" value="AMP-binding"/>
    <property type="match status" value="1"/>
</dbReference>
<keyword evidence="4" id="KW-0067">ATP-binding</keyword>
<comment type="caution">
    <text evidence="7">The sequence shown here is derived from an EMBL/GenBank/DDBJ whole genome shotgun (WGS) entry which is preliminary data.</text>
</comment>
<dbReference type="GO" id="GO:0006629">
    <property type="term" value="P:lipid metabolic process"/>
    <property type="evidence" value="ECO:0007669"/>
    <property type="project" value="InterPro"/>
</dbReference>
<proteinExistence type="inferred from homology"/>
<evidence type="ECO:0000259" key="5">
    <source>
        <dbReference type="Pfam" id="PF00501"/>
    </source>
</evidence>
<dbReference type="InterPro" id="IPR042099">
    <property type="entry name" value="ANL_N_sf"/>
</dbReference>
<name>A0A2G1QSB4_9HYPH</name>
<dbReference type="NCBIfam" id="NF002937">
    <property type="entry name" value="PRK03584.1"/>
    <property type="match status" value="1"/>
</dbReference>
<dbReference type="Proteomes" id="UP000221168">
    <property type="component" value="Unassembled WGS sequence"/>
</dbReference>
<dbReference type="Gene3D" id="3.40.50.12780">
    <property type="entry name" value="N-terminal domain of ligase-like"/>
    <property type="match status" value="1"/>
</dbReference>
<gene>
    <name evidence="7" type="ORF">CSC94_04410</name>
</gene>
<protein>
    <submittedName>
        <fullName evidence="7">Acetoacetate--CoA ligase</fullName>
    </submittedName>
</protein>
<dbReference type="OrthoDB" id="9803968at2"/>
<keyword evidence="8" id="KW-1185">Reference proteome</keyword>
<dbReference type="InterPro" id="IPR032387">
    <property type="entry name" value="ACAS_N"/>
</dbReference>